<dbReference type="PANTHER" id="PTHR12651:SF1">
    <property type="entry name" value="26S PROTEASOME NON-ATPASE REGULATORY SUBUNIT 9"/>
    <property type="match status" value="1"/>
</dbReference>
<dbReference type="GO" id="GO:0070682">
    <property type="term" value="P:proteasome regulatory particle assembly"/>
    <property type="evidence" value="ECO:0007669"/>
    <property type="project" value="InterPro"/>
</dbReference>
<comment type="caution">
    <text evidence="5">The sequence shown here is derived from an EMBL/GenBank/DDBJ whole genome shotgun (WGS) entry which is preliminary data.</text>
</comment>
<accession>K2MWX2</accession>
<name>K2MWX2_TRYCR</name>
<dbReference type="GO" id="GO:0005634">
    <property type="term" value="C:nucleus"/>
    <property type="evidence" value="ECO:0007669"/>
    <property type="project" value="TreeGrafter"/>
</dbReference>
<dbReference type="GO" id="GO:0000502">
    <property type="term" value="C:proteasome complex"/>
    <property type="evidence" value="ECO:0007669"/>
    <property type="project" value="UniProtKB-KW"/>
</dbReference>
<dbReference type="FunFam" id="2.30.42.10:FF:000107">
    <property type="entry name" value="26S proteasome non-ATPase regulatory subunit 9"/>
    <property type="match status" value="1"/>
</dbReference>
<dbReference type="AlphaFoldDB" id="K2MWX2"/>
<reference evidence="5 6" key="1">
    <citation type="journal article" date="2012" name="BMC Genomics">
        <title>Comparative genomic analysis of human infective Trypanosoma cruzi lineages with the bat-restricted subspecies T. cruzi marinkellei.</title>
        <authorList>
            <person name="Franzen O."/>
            <person name="Talavera-Lopez C."/>
            <person name="Ochaya S."/>
            <person name="Butler C.E."/>
            <person name="Messenger L.A."/>
            <person name="Lewis M.D."/>
            <person name="Llewellyn M.S."/>
            <person name="Marinkelle C.J."/>
            <person name="Tyler K.M."/>
            <person name="Miles M.A."/>
            <person name="Andersson B."/>
        </authorList>
    </citation>
    <scope>NUCLEOTIDE SEQUENCE [LARGE SCALE GENOMIC DNA]</scope>
    <source>
        <strain evidence="5 6">B7</strain>
    </source>
</reference>
<dbReference type="Proteomes" id="UP000007350">
    <property type="component" value="Unassembled WGS sequence"/>
</dbReference>
<dbReference type="Pfam" id="PF18265">
    <property type="entry name" value="Nas2_N"/>
    <property type="match status" value="1"/>
</dbReference>
<keyword evidence="3" id="KW-0472">Membrane</keyword>
<keyword evidence="3" id="KW-0812">Transmembrane</keyword>
<dbReference type="Gene3D" id="6.10.140.1710">
    <property type="match status" value="1"/>
</dbReference>
<sequence>MCRRPGVSVFVVSRAVVCDDCCSVFEPSNACASLTYFPPPFTALLLSFSVFFFGFVLHGACFIPVLLLLLLLLLLMFLCPLFFLRLNPPTTPHHPHWLWRGSREKKKGNKYRLNTTGRERGGKIELVWACKHHSEMSGLTSSLREELLRLDEQRAAVMRQMEEAMSFLNTTPVGLNGTLVDGEGFPRDDCDLYAVRRARQAVICGRNDLKALENSMHEKLALMHEESQEEAKKQMERDNEVRRKGKSDAVQREQRMRLVREMSKKSPFVRVLTVSSNSPGAQAGLTAGDLIVQYGEMDAATVAANGFGEMARATASHEGKMISVWVKRKNGAEDEAVEIFLVPNRWAGSGLIGCEFEPCLRG</sequence>
<feature type="domain" description="Nas2 N-terminal" evidence="4">
    <location>
        <begin position="148"/>
        <end position="225"/>
    </location>
</feature>
<dbReference type="InterPro" id="IPR036034">
    <property type="entry name" value="PDZ_sf"/>
</dbReference>
<gene>
    <name evidence="5" type="ORF">MOQ_000014</name>
</gene>
<dbReference type="InterPro" id="IPR035269">
    <property type="entry name" value="PSMD9"/>
</dbReference>
<feature type="transmembrane region" description="Helical" evidence="3">
    <location>
        <begin position="62"/>
        <end position="84"/>
    </location>
</feature>
<dbReference type="PANTHER" id="PTHR12651">
    <property type="entry name" value="26S PROTEASOME NON-ATPASE REGULATORY SUBUNIT 9"/>
    <property type="match status" value="1"/>
</dbReference>
<evidence type="ECO:0000313" key="5">
    <source>
        <dbReference type="EMBL" id="EKF39753.1"/>
    </source>
</evidence>
<evidence type="ECO:0000259" key="4">
    <source>
        <dbReference type="Pfam" id="PF18265"/>
    </source>
</evidence>
<dbReference type="Gene3D" id="2.30.42.10">
    <property type="match status" value="1"/>
</dbReference>
<keyword evidence="6" id="KW-1185">Reference proteome</keyword>
<dbReference type="SUPFAM" id="SSF50156">
    <property type="entry name" value="PDZ domain-like"/>
    <property type="match status" value="1"/>
</dbReference>
<dbReference type="EMBL" id="AHKC01000029">
    <property type="protein sequence ID" value="EKF39753.1"/>
    <property type="molecule type" value="Genomic_DNA"/>
</dbReference>
<keyword evidence="1" id="KW-0143">Chaperone</keyword>
<evidence type="ECO:0000256" key="2">
    <source>
        <dbReference type="SAM" id="MobiDB-lite"/>
    </source>
</evidence>
<feature type="region of interest" description="Disordered" evidence="2">
    <location>
        <begin position="226"/>
        <end position="253"/>
    </location>
</feature>
<dbReference type="OrthoDB" id="72325at2759"/>
<evidence type="ECO:0000256" key="1">
    <source>
        <dbReference type="ARBA" id="ARBA00023186"/>
    </source>
</evidence>
<evidence type="ECO:0000313" key="6">
    <source>
        <dbReference type="Proteomes" id="UP000007350"/>
    </source>
</evidence>
<feature type="transmembrane region" description="Helical" evidence="3">
    <location>
        <begin position="34"/>
        <end position="55"/>
    </location>
</feature>
<organism evidence="5 6">
    <name type="scientific">Trypanosoma cruzi marinkellei</name>
    <dbReference type="NCBI Taxonomy" id="85056"/>
    <lineage>
        <taxon>Eukaryota</taxon>
        <taxon>Discoba</taxon>
        <taxon>Euglenozoa</taxon>
        <taxon>Kinetoplastea</taxon>
        <taxon>Metakinetoplastina</taxon>
        <taxon>Trypanosomatida</taxon>
        <taxon>Trypanosomatidae</taxon>
        <taxon>Trypanosoma</taxon>
        <taxon>Schizotrypanum</taxon>
    </lineage>
</organism>
<dbReference type="InterPro" id="IPR040815">
    <property type="entry name" value="Nas2_N"/>
</dbReference>
<evidence type="ECO:0000256" key="3">
    <source>
        <dbReference type="SAM" id="Phobius"/>
    </source>
</evidence>
<keyword evidence="5" id="KW-0647">Proteasome</keyword>
<proteinExistence type="predicted"/>
<keyword evidence="3" id="KW-1133">Transmembrane helix</keyword>
<protein>
    <submittedName>
        <fullName evidence="5">Proteasome 26S non-ATPase subunit 9, putative</fullName>
    </submittedName>
</protein>
<dbReference type="GO" id="GO:0005737">
    <property type="term" value="C:cytoplasm"/>
    <property type="evidence" value="ECO:0007669"/>
    <property type="project" value="TreeGrafter"/>
</dbReference>